<dbReference type="FunFam" id="1.20.210.10:FF:000001">
    <property type="entry name" value="Cytochrome c oxidase subunit 1"/>
    <property type="match status" value="1"/>
</dbReference>
<evidence type="ECO:0000256" key="9">
    <source>
        <dbReference type="ARBA" id="ARBA00022448"/>
    </source>
</evidence>
<dbReference type="CDD" id="cd01663">
    <property type="entry name" value="Cyt_c_Oxidase_I"/>
    <property type="match status" value="1"/>
</dbReference>
<sequence>MLPQKWLFSTNHKDIGTLYFLFGAWAGMVGTSMSMLIRAELGQPGSLIGDDQIYNVIITAHAFVMIFFMVMPIMIGGFGNWLVPLMIGAPDMAFPRMNNMSFWLLPPSLTLLLTSSMVDNGAGTGWTVYPPLAGAIAHGGASVDLAIFSLHLAGVSSILGAVNFITTAINMRSESMTLDQTPLFVWSVAITALLLLLSLPVLAGAITMLLTDRNLNTSFFDPAGGGDPILYQHLFWFFGHPEVYILILPGFGIISHIVCQESGKIESFGTLGMIYAMLSIGLMGFIVWAHHMFTVGMDVDTRAYFTSATMIIAVPTGIKVFSWLATLYGTKFKFNPPLLWALGFIFLFTIGGLTGLVLANSSLDIVLHDTYYVVAHFHYVLSMGAVFAIMGGVIQWYPLFTGLTMNSTWLKIQFTIMFIGVNLTFFPQHFLGLAGMPRRYSDYPDAYTSWNVISSIGSTISIVGIIMFIVTMWESMVTNRAIMFSANMSSSTEWLQNNPPAEHSYSELPLISS</sequence>
<dbReference type="GO" id="GO:0004129">
    <property type="term" value="F:cytochrome-c oxidase activity"/>
    <property type="evidence" value="ECO:0007669"/>
    <property type="project" value="UniProtKB-EC"/>
</dbReference>
<dbReference type="Pfam" id="PF00115">
    <property type="entry name" value="COX1"/>
    <property type="match status" value="1"/>
</dbReference>
<evidence type="ECO:0000256" key="5">
    <source>
        <dbReference type="ARBA" id="ARBA00009578"/>
    </source>
</evidence>
<keyword evidence="20 24" id="KW-0186">Copper</keyword>
<dbReference type="Gene3D" id="1.20.210.10">
    <property type="entry name" value="Cytochrome c oxidase-like, subunit I domain"/>
    <property type="match status" value="1"/>
</dbReference>
<dbReference type="GO" id="GO:0015990">
    <property type="term" value="P:electron transport coupled proton transport"/>
    <property type="evidence" value="ECO:0007669"/>
    <property type="project" value="TreeGrafter"/>
</dbReference>
<keyword evidence="21 24" id="KW-0496">Mitochondrion</keyword>
<gene>
    <name evidence="27" type="primary">COI</name>
</gene>
<feature type="transmembrane region" description="Helical" evidence="25">
    <location>
        <begin position="303"/>
        <end position="326"/>
    </location>
</feature>
<feature type="transmembrane region" description="Helical" evidence="25">
    <location>
        <begin position="20"/>
        <end position="41"/>
    </location>
</feature>
<dbReference type="UniPathway" id="UPA00705"/>
<dbReference type="AlphaFoldDB" id="A0A6C0TL07"/>
<evidence type="ECO:0000256" key="13">
    <source>
        <dbReference type="ARBA" id="ARBA00022723"/>
    </source>
</evidence>
<dbReference type="EMBL" id="MN866925">
    <property type="protein sequence ID" value="QIB22661.1"/>
    <property type="molecule type" value="Genomic_DNA"/>
</dbReference>
<feature type="transmembrane region" description="Helical" evidence="25">
    <location>
        <begin position="412"/>
        <end position="430"/>
    </location>
</feature>
<evidence type="ECO:0000256" key="25">
    <source>
        <dbReference type="SAM" id="Phobius"/>
    </source>
</evidence>
<keyword evidence="12 24" id="KW-0812">Transmembrane</keyword>
<feature type="transmembrane region" description="Helical" evidence="25">
    <location>
        <begin position="243"/>
        <end position="259"/>
    </location>
</feature>
<comment type="pathway">
    <text evidence="4 24">Energy metabolism; oxidative phosphorylation.</text>
</comment>
<evidence type="ECO:0000256" key="1">
    <source>
        <dbReference type="ARBA" id="ARBA00001935"/>
    </source>
</evidence>
<dbReference type="GO" id="GO:0045277">
    <property type="term" value="C:respiratory chain complex IV"/>
    <property type="evidence" value="ECO:0007669"/>
    <property type="project" value="InterPro"/>
</dbReference>
<feature type="transmembrane region" description="Helical" evidence="25">
    <location>
        <begin position="148"/>
        <end position="171"/>
    </location>
</feature>
<evidence type="ECO:0000256" key="6">
    <source>
        <dbReference type="ARBA" id="ARBA00011164"/>
    </source>
</evidence>
<dbReference type="InterPro" id="IPR023616">
    <property type="entry name" value="Cyt_c_oxase-like_su1_dom"/>
</dbReference>
<evidence type="ECO:0000256" key="20">
    <source>
        <dbReference type="ARBA" id="ARBA00023008"/>
    </source>
</evidence>
<evidence type="ECO:0000259" key="26">
    <source>
        <dbReference type="PROSITE" id="PS50855"/>
    </source>
</evidence>
<evidence type="ECO:0000256" key="21">
    <source>
        <dbReference type="ARBA" id="ARBA00023128"/>
    </source>
</evidence>
<keyword evidence="15" id="KW-0460">Magnesium</keyword>
<dbReference type="InterPro" id="IPR036927">
    <property type="entry name" value="Cyt_c_oxase-like_su1_sf"/>
</dbReference>
<feature type="transmembrane region" description="Helical" evidence="25">
    <location>
        <begin position="338"/>
        <end position="359"/>
    </location>
</feature>
<evidence type="ECO:0000256" key="23">
    <source>
        <dbReference type="ARBA" id="ARBA00049512"/>
    </source>
</evidence>
<dbReference type="GO" id="GO:0020037">
    <property type="term" value="F:heme binding"/>
    <property type="evidence" value="ECO:0007669"/>
    <property type="project" value="InterPro"/>
</dbReference>
<keyword evidence="11 24" id="KW-0679">Respiratory chain</keyword>
<feature type="transmembrane region" description="Helical" evidence="25">
    <location>
        <begin position="450"/>
        <end position="473"/>
    </location>
</feature>
<evidence type="ECO:0000313" key="27">
    <source>
        <dbReference type="EMBL" id="QIB22661.1"/>
    </source>
</evidence>
<dbReference type="PANTHER" id="PTHR10422:SF18">
    <property type="entry name" value="CYTOCHROME C OXIDASE SUBUNIT 1"/>
    <property type="match status" value="1"/>
</dbReference>
<evidence type="ECO:0000256" key="18">
    <source>
        <dbReference type="ARBA" id="ARBA00022989"/>
    </source>
</evidence>
<dbReference type="EC" id="7.1.1.9" evidence="7 24"/>
<keyword evidence="9 24" id="KW-0813">Transport</keyword>
<feature type="transmembrane region" description="Helical" evidence="25">
    <location>
        <begin position="183"/>
        <end position="210"/>
    </location>
</feature>
<keyword evidence="17 24" id="KW-0249">Electron transport</keyword>
<evidence type="ECO:0000256" key="10">
    <source>
        <dbReference type="ARBA" id="ARBA00022617"/>
    </source>
</evidence>
<comment type="catalytic activity">
    <reaction evidence="23">
        <text>4 Fe(II)-[cytochrome c] + O2 + 8 H(+)(in) = 4 Fe(III)-[cytochrome c] + 2 H2O + 4 H(+)(out)</text>
        <dbReference type="Rhea" id="RHEA:11436"/>
        <dbReference type="Rhea" id="RHEA-COMP:10350"/>
        <dbReference type="Rhea" id="RHEA-COMP:14399"/>
        <dbReference type="ChEBI" id="CHEBI:15377"/>
        <dbReference type="ChEBI" id="CHEBI:15378"/>
        <dbReference type="ChEBI" id="CHEBI:15379"/>
        <dbReference type="ChEBI" id="CHEBI:29033"/>
        <dbReference type="ChEBI" id="CHEBI:29034"/>
        <dbReference type="EC" id="7.1.1.9"/>
    </reaction>
    <physiologicalReaction direction="left-to-right" evidence="23">
        <dbReference type="Rhea" id="RHEA:11437"/>
    </physiologicalReaction>
</comment>
<evidence type="ECO:0000256" key="15">
    <source>
        <dbReference type="ARBA" id="ARBA00022842"/>
    </source>
</evidence>
<keyword evidence="14 24" id="KW-0999">Mitochondrion inner membrane</keyword>
<keyword evidence="13 24" id="KW-0479">Metal-binding</keyword>
<comment type="cofactor">
    <cofactor evidence="1">
        <name>Cu cation</name>
        <dbReference type="ChEBI" id="CHEBI:23378"/>
    </cofactor>
</comment>
<dbReference type="InterPro" id="IPR000883">
    <property type="entry name" value="Cyt_C_Oxase_1"/>
</dbReference>
<comment type="subunit">
    <text evidence="6">Component of the cytochrome c oxidase (complex IV, CIV), a multisubunit enzyme composed of a catalytic core of 3 subunits and several supernumerary subunits. The complex exists as a monomer or a dimer and forms supercomplexes (SCs) in the inner mitochondrial membrane with ubiquinol-cytochrome c oxidoreductase (cytochrome b-c1 complex, complex III, CIII).</text>
</comment>
<comment type="similarity">
    <text evidence="5 24">Belongs to the heme-copper respiratory oxidase family.</text>
</comment>
<evidence type="ECO:0000256" key="8">
    <source>
        <dbReference type="ARBA" id="ARBA00015947"/>
    </source>
</evidence>
<comment type="cofactor">
    <cofactor evidence="2">
        <name>heme</name>
        <dbReference type="ChEBI" id="CHEBI:30413"/>
    </cofactor>
</comment>
<proteinExistence type="inferred from homology"/>
<keyword evidence="10 24" id="KW-0349">Heme</keyword>
<keyword evidence="16" id="KW-1278">Translocase</keyword>
<evidence type="ECO:0000256" key="11">
    <source>
        <dbReference type="ARBA" id="ARBA00022660"/>
    </source>
</evidence>
<name>A0A6C0TL07_CALBC</name>
<feature type="transmembrane region" description="Helical" evidence="25">
    <location>
        <begin position="53"/>
        <end position="75"/>
    </location>
</feature>
<keyword evidence="19 24" id="KW-0408">Iron</keyword>
<evidence type="ECO:0000256" key="19">
    <source>
        <dbReference type="ARBA" id="ARBA00023004"/>
    </source>
</evidence>
<dbReference type="GO" id="GO:0006123">
    <property type="term" value="P:mitochondrial electron transport, cytochrome c to oxygen"/>
    <property type="evidence" value="ECO:0007669"/>
    <property type="project" value="TreeGrafter"/>
</dbReference>
<dbReference type="PROSITE" id="PS50855">
    <property type="entry name" value="COX1"/>
    <property type="match status" value="1"/>
</dbReference>
<keyword evidence="18 25" id="KW-1133">Transmembrane helix</keyword>
<feature type="transmembrane region" description="Helical" evidence="25">
    <location>
        <begin position="379"/>
        <end position="400"/>
    </location>
</feature>
<evidence type="ECO:0000256" key="3">
    <source>
        <dbReference type="ARBA" id="ARBA00004448"/>
    </source>
</evidence>
<evidence type="ECO:0000256" key="24">
    <source>
        <dbReference type="RuleBase" id="RU000369"/>
    </source>
</evidence>
<comment type="function">
    <text evidence="24">Component of the cytochrome c oxidase, the last enzyme in the mitochondrial electron transport chain which drives oxidative phosphorylation. The respiratory chain contains 3 multisubunit complexes succinate dehydrogenase (complex II, CII), ubiquinol-cytochrome c oxidoreductase (cytochrome b-c1 complex, complex III, CIII) and cytochrome c oxidase (complex IV, CIV), that cooperate to transfer electrons derived from NADH and succinate to molecular oxygen, creating an electrochemical gradient over the inner membrane that drives transmembrane transport and the ATP synthase. Cytochrome c oxidase is the component of the respiratory chain that catalyzes the reduction of oxygen to water. Electrons originating from reduced cytochrome c in the intermembrane space (IMS) are transferred via the dinuclear copper A center (CU(A)) of subunit 2 and heme A of subunit 1 to the active site in subunit 1, a binuclear center (BNC) formed by heme A3 and copper B (CU(B)). The BNC reduces molecular oxygen to 2 water molecules using 4 electrons from cytochrome c in the IMS and 4 protons from the mitochondrial matrix.</text>
</comment>
<evidence type="ECO:0000256" key="17">
    <source>
        <dbReference type="ARBA" id="ARBA00022982"/>
    </source>
</evidence>
<feature type="transmembrane region" description="Helical" evidence="25">
    <location>
        <begin position="271"/>
        <end position="291"/>
    </location>
</feature>
<dbReference type="GO" id="GO:0046872">
    <property type="term" value="F:metal ion binding"/>
    <property type="evidence" value="ECO:0007669"/>
    <property type="project" value="UniProtKB-KW"/>
</dbReference>
<dbReference type="PANTHER" id="PTHR10422">
    <property type="entry name" value="CYTOCHROME C OXIDASE SUBUNIT 1"/>
    <property type="match status" value="1"/>
</dbReference>
<dbReference type="SUPFAM" id="SSF81442">
    <property type="entry name" value="Cytochrome c oxidase subunit I-like"/>
    <property type="match status" value="1"/>
</dbReference>
<reference evidence="27" key="1">
    <citation type="journal article" date="2019" name="Ying Yong Kun Chong Xue Bao">
        <title>Genetic diversity and genetic differentiation of Calliptamus barbarus in Sino-Kazakh border areas.</title>
        <authorList>
            <person name="Mai J.-W."/>
            <person name="Xu Y."/>
            <person name="Shi Y."/>
            <person name="Wang T.-X."/>
            <person name="Jashenko R."/>
            <person name="Zhao W."/>
            <person name="Wang H."/>
            <person name="Ji R."/>
        </authorList>
    </citation>
    <scope>NUCLEOTIDE SEQUENCE</scope>
</reference>
<geneLocation type="mitochondrion" evidence="27"/>
<organism evidence="27">
    <name type="scientific">Calliptamus barbarus</name>
    <name type="common">Short-horned grasshopper</name>
    <name type="synonym">Acridium barbarum</name>
    <dbReference type="NCBI Taxonomy" id="370330"/>
    <lineage>
        <taxon>Eukaryota</taxon>
        <taxon>Metazoa</taxon>
        <taxon>Ecdysozoa</taxon>
        <taxon>Arthropoda</taxon>
        <taxon>Hexapoda</taxon>
        <taxon>Insecta</taxon>
        <taxon>Pterygota</taxon>
        <taxon>Neoptera</taxon>
        <taxon>Polyneoptera</taxon>
        <taxon>Orthoptera</taxon>
        <taxon>Caelifera</taxon>
        <taxon>Acrididea</taxon>
        <taxon>Acridomorpha</taxon>
        <taxon>Acridoidea</taxon>
        <taxon>Acrididae</taxon>
        <taxon>Calliptaminae</taxon>
        <taxon>Calliptamus</taxon>
    </lineage>
</organism>
<evidence type="ECO:0000256" key="4">
    <source>
        <dbReference type="ARBA" id="ARBA00004673"/>
    </source>
</evidence>
<dbReference type="GO" id="GO:0005743">
    <property type="term" value="C:mitochondrial inner membrane"/>
    <property type="evidence" value="ECO:0007669"/>
    <property type="project" value="UniProtKB-SubCell"/>
</dbReference>
<feature type="domain" description="Cytochrome oxidase subunit I profile" evidence="26">
    <location>
        <begin position="1"/>
        <end position="512"/>
    </location>
</feature>
<dbReference type="InterPro" id="IPR023615">
    <property type="entry name" value="Cyt_c_Oxase_su1_BS"/>
</dbReference>
<evidence type="ECO:0000256" key="12">
    <source>
        <dbReference type="ARBA" id="ARBA00022692"/>
    </source>
</evidence>
<evidence type="ECO:0000256" key="22">
    <source>
        <dbReference type="ARBA" id="ARBA00023136"/>
    </source>
</evidence>
<dbReference type="InterPro" id="IPR033944">
    <property type="entry name" value="Cyt_c_oxase_su1_dom"/>
</dbReference>
<accession>A0A6C0TL07</accession>
<evidence type="ECO:0000256" key="7">
    <source>
        <dbReference type="ARBA" id="ARBA00012949"/>
    </source>
</evidence>
<protein>
    <recommendedName>
        <fullName evidence="8 24">Cytochrome c oxidase subunit 1</fullName>
        <ecNumber evidence="7 24">7.1.1.9</ecNumber>
    </recommendedName>
</protein>
<comment type="subcellular location">
    <subcellularLocation>
        <location evidence="3 24">Mitochondrion inner membrane</location>
        <topology evidence="3 24">Multi-pass membrane protein</topology>
    </subcellularLocation>
</comment>
<keyword evidence="22 24" id="KW-0472">Membrane</keyword>
<dbReference type="PRINTS" id="PR01165">
    <property type="entry name" value="CYCOXIDASEI"/>
</dbReference>
<evidence type="ECO:0000256" key="16">
    <source>
        <dbReference type="ARBA" id="ARBA00022967"/>
    </source>
</evidence>
<evidence type="ECO:0000256" key="2">
    <source>
        <dbReference type="ARBA" id="ARBA00001971"/>
    </source>
</evidence>
<evidence type="ECO:0000256" key="14">
    <source>
        <dbReference type="ARBA" id="ARBA00022792"/>
    </source>
</evidence>
<dbReference type="PROSITE" id="PS00077">
    <property type="entry name" value="COX1_CUB"/>
    <property type="match status" value="1"/>
</dbReference>